<dbReference type="PANTHER" id="PTHR47992">
    <property type="entry name" value="PROTEIN PHOSPHATASE"/>
    <property type="match status" value="1"/>
</dbReference>
<evidence type="ECO:0000313" key="3">
    <source>
        <dbReference type="Proteomes" id="UP000623967"/>
    </source>
</evidence>
<feature type="domain" description="PPM-type phosphatase" evidence="1">
    <location>
        <begin position="3"/>
        <end position="243"/>
    </location>
</feature>
<dbReference type="RefSeq" id="WP_202653382.1">
    <property type="nucleotide sequence ID" value="NZ_JAESWB010000134.1"/>
</dbReference>
<dbReference type="EMBL" id="JAESWB010000134">
    <property type="protein sequence ID" value="MBL4952103.1"/>
    <property type="molecule type" value="Genomic_DNA"/>
</dbReference>
<dbReference type="Gene3D" id="3.60.40.10">
    <property type="entry name" value="PPM-type phosphatase domain"/>
    <property type="match status" value="1"/>
</dbReference>
<dbReference type="InterPro" id="IPR015655">
    <property type="entry name" value="PP2C"/>
</dbReference>
<dbReference type="Proteomes" id="UP000623967">
    <property type="component" value="Unassembled WGS sequence"/>
</dbReference>
<dbReference type="SUPFAM" id="SSF81606">
    <property type="entry name" value="PP2C-like"/>
    <property type="match status" value="1"/>
</dbReference>
<name>A0ABS1TLC7_9BACI</name>
<dbReference type="InterPro" id="IPR036457">
    <property type="entry name" value="PPM-type-like_dom_sf"/>
</dbReference>
<protein>
    <submittedName>
        <fullName evidence="2">Serine/threonine-protein phosphatase</fullName>
    </submittedName>
</protein>
<accession>A0ABS1TLC7</accession>
<reference evidence="2 3" key="1">
    <citation type="submission" date="2021-01" db="EMBL/GenBank/DDBJ databases">
        <title>Genome public.</title>
        <authorList>
            <person name="Liu C."/>
            <person name="Sun Q."/>
        </authorList>
    </citation>
    <scope>NUCLEOTIDE SEQUENCE [LARGE SCALE GENOMIC DNA]</scope>
    <source>
        <strain evidence="2 3">YIM B02564</strain>
    </source>
</reference>
<dbReference type="CDD" id="cd00143">
    <property type="entry name" value="PP2Cc"/>
    <property type="match status" value="1"/>
</dbReference>
<evidence type="ECO:0000313" key="2">
    <source>
        <dbReference type="EMBL" id="MBL4952103.1"/>
    </source>
</evidence>
<dbReference type="SMART" id="SM00332">
    <property type="entry name" value="PP2Cc"/>
    <property type="match status" value="1"/>
</dbReference>
<dbReference type="InterPro" id="IPR001932">
    <property type="entry name" value="PPM-type_phosphatase-like_dom"/>
</dbReference>
<dbReference type="PROSITE" id="PS51746">
    <property type="entry name" value="PPM_2"/>
    <property type="match status" value="1"/>
</dbReference>
<dbReference type="Pfam" id="PF13672">
    <property type="entry name" value="PP2C_2"/>
    <property type="match status" value="1"/>
</dbReference>
<organism evidence="2 3">
    <name type="scientific">Neobacillus paridis</name>
    <dbReference type="NCBI Taxonomy" id="2803862"/>
    <lineage>
        <taxon>Bacteria</taxon>
        <taxon>Bacillati</taxon>
        <taxon>Bacillota</taxon>
        <taxon>Bacilli</taxon>
        <taxon>Bacillales</taxon>
        <taxon>Bacillaceae</taxon>
        <taxon>Neobacillus</taxon>
    </lineage>
</organism>
<keyword evidence="3" id="KW-1185">Reference proteome</keyword>
<comment type="caution">
    <text evidence="2">The sequence shown here is derived from an EMBL/GenBank/DDBJ whole genome shotgun (WGS) entry which is preliminary data.</text>
</comment>
<evidence type="ECO:0000259" key="1">
    <source>
        <dbReference type="PROSITE" id="PS51746"/>
    </source>
</evidence>
<sequence length="245" mass="27082">MNFHGMTDKGDKREYNEDFIDGFEHEGVLFLLVADGQGAHKGGQTASAVAGVEIRKYIEEVYKRGMEKDLETVLKRAVYVAHRVVEGVRKGDMGSYHGLCTSLTLVALQQSKKITFVHIGNTKFFLLREGNLIQMTTDHTVTEQLLKVKKITKEEALIHPERAYLTKGIGIFPKAEPDIVSGAVAKEDILILVSDGITEHLAGHEIAELVLKAGNNETACDYLIKGANERGGYDNLSAMISYINF</sequence>
<proteinExistence type="predicted"/>
<gene>
    <name evidence="2" type="ORF">JK635_07750</name>
</gene>
<dbReference type="SMART" id="SM00331">
    <property type="entry name" value="PP2C_SIG"/>
    <property type="match status" value="1"/>
</dbReference>